<keyword evidence="2" id="KW-1185">Reference proteome</keyword>
<reference evidence="1" key="1">
    <citation type="submission" date="2023-10" db="EMBL/GenBank/DDBJ databases">
        <authorList>
            <person name="Noh H."/>
        </authorList>
    </citation>
    <scope>NUCLEOTIDE SEQUENCE</scope>
    <source>
        <strain evidence="1">DUCC4014</strain>
    </source>
</reference>
<dbReference type="EMBL" id="CP086717">
    <property type="protein sequence ID" value="WOO81913.1"/>
    <property type="molecule type" value="Genomic_DNA"/>
</dbReference>
<organism evidence="1 2">
    <name type="scientific">Vanrija pseudolonga</name>
    <dbReference type="NCBI Taxonomy" id="143232"/>
    <lineage>
        <taxon>Eukaryota</taxon>
        <taxon>Fungi</taxon>
        <taxon>Dikarya</taxon>
        <taxon>Basidiomycota</taxon>
        <taxon>Agaricomycotina</taxon>
        <taxon>Tremellomycetes</taxon>
        <taxon>Trichosporonales</taxon>
        <taxon>Trichosporonaceae</taxon>
        <taxon>Vanrija</taxon>
    </lineage>
</organism>
<accession>A0AAF1BRA3</accession>
<dbReference type="GeneID" id="87808657"/>
<dbReference type="AlphaFoldDB" id="A0AAF1BRA3"/>
<name>A0AAF1BRA3_9TREE</name>
<dbReference type="RefSeq" id="XP_062627945.1">
    <property type="nucleotide sequence ID" value="XM_062771961.1"/>
</dbReference>
<proteinExistence type="predicted"/>
<protein>
    <submittedName>
        <fullName evidence="1">Uncharacterized protein</fullName>
    </submittedName>
</protein>
<sequence length="388" mass="43684">MPSNDDTPKSVKRTEYTLSSFLHVLDSIVAGADEIALRSLLGVSKYLDGKARARLYKHIAIQLHTYTGFRGNTYARVEFTSPQSGKRLPGLRWPSPYDPSLTYQVFEDILSFSLERLAANTKVIDLGKDGWSEWPLLGLAEMAELSLALTEVKVVRYCDTLQFHECPLLDHVRSYDVMTLKCPARPTHEPSQLPRSNLVLGNSVGRVIRTIPSASWGGVDLTSFLGPVFTRPNGHGDQQNQAYFVFLPPATETSSPQNIRASHLIDDIYHMVLHYLHPPGNGYQIHLVGFERFSPRFLGLRLSEDSPWSERKIALLAKVKNLMRPFILHQVEQGADLFEGLSDNSFLILDEFQEMVGDELYAQSLWDFDSRPTAREGDNPMPLLPATK</sequence>
<evidence type="ECO:0000313" key="2">
    <source>
        <dbReference type="Proteomes" id="UP000827549"/>
    </source>
</evidence>
<evidence type="ECO:0000313" key="1">
    <source>
        <dbReference type="EMBL" id="WOO81913.1"/>
    </source>
</evidence>
<gene>
    <name evidence="1" type="ORF">LOC62_04G005428</name>
</gene>
<dbReference type="Proteomes" id="UP000827549">
    <property type="component" value="Chromosome 4"/>
</dbReference>